<protein>
    <submittedName>
        <fullName evidence="2">Uncharacterized protein</fullName>
    </submittedName>
</protein>
<dbReference type="HOGENOM" id="CLU_3038208_0_0_1"/>
<sequence length="55" mass="6560">KTAFRIPYSYYKYLVMLFGLTNVLITFYHKPTIYRDPVGHRRLNEPPIKKGTKRG</sequence>
<evidence type="ECO:0000256" key="1">
    <source>
        <dbReference type="SAM" id="Phobius"/>
    </source>
</evidence>
<keyword evidence="3" id="KW-1185">Reference proteome</keyword>
<gene>
    <name evidence="2" type="ORF">MYCTH_52491</name>
</gene>
<accession>G2QGJ1</accession>
<keyword evidence="1" id="KW-1133">Transmembrane helix</keyword>
<organism evidence="2 3">
    <name type="scientific">Thermothelomyces thermophilus (strain ATCC 42464 / BCRC 31852 / DSM 1799)</name>
    <name type="common">Sporotrichum thermophile</name>
    <dbReference type="NCBI Taxonomy" id="573729"/>
    <lineage>
        <taxon>Eukaryota</taxon>
        <taxon>Fungi</taxon>
        <taxon>Dikarya</taxon>
        <taxon>Ascomycota</taxon>
        <taxon>Pezizomycotina</taxon>
        <taxon>Sordariomycetes</taxon>
        <taxon>Sordariomycetidae</taxon>
        <taxon>Sordariales</taxon>
        <taxon>Chaetomiaceae</taxon>
        <taxon>Thermothelomyces</taxon>
    </lineage>
</organism>
<keyword evidence="1" id="KW-0812">Transmembrane</keyword>
<keyword evidence="1" id="KW-0472">Membrane</keyword>
<dbReference type="VEuPathDB" id="FungiDB:MYCTH_52491"/>
<dbReference type="EMBL" id="CP003005">
    <property type="protein sequence ID" value="AEO59401.1"/>
    <property type="molecule type" value="Genomic_DNA"/>
</dbReference>
<dbReference type="Proteomes" id="UP000007322">
    <property type="component" value="Chromosome 4"/>
</dbReference>
<evidence type="ECO:0000313" key="3">
    <source>
        <dbReference type="Proteomes" id="UP000007322"/>
    </source>
</evidence>
<feature type="transmembrane region" description="Helical" evidence="1">
    <location>
        <begin position="12"/>
        <end position="29"/>
    </location>
</feature>
<dbReference type="GeneID" id="11506252"/>
<dbReference type="AlphaFoldDB" id="G2QGJ1"/>
<reference evidence="2 3" key="1">
    <citation type="journal article" date="2011" name="Nat. Biotechnol.">
        <title>Comparative genomic analysis of the thermophilic biomass-degrading fungi Myceliophthora thermophila and Thielavia terrestris.</title>
        <authorList>
            <person name="Berka R.M."/>
            <person name="Grigoriev I.V."/>
            <person name="Otillar R."/>
            <person name="Salamov A."/>
            <person name="Grimwood J."/>
            <person name="Reid I."/>
            <person name="Ishmael N."/>
            <person name="John T."/>
            <person name="Darmond C."/>
            <person name="Moisan M.-C."/>
            <person name="Henrissat B."/>
            <person name="Coutinho P.M."/>
            <person name="Lombard V."/>
            <person name="Natvig D.O."/>
            <person name="Lindquist E."/>
            <person name="Schmutz J."/>
            <person name="Lucas S."/>
            <person name="Harris P."/>
            <person name="Powlowski J."/>
            <person name="Bellemare A."/>
            <person name="Taylor D."/>
            <person name="Butler G."/>
            <person name="de Vries R.P."/>
            <person name="Allijn I.E."/>
            <person name="van den Brink J."/>
            <person name="Ushinsky S."/>
            <person name="Storms R."/>
            <person name="Powell A.J."/>
            <person name="Paulsen I.T."/>
            <person name="Elbourne L.D.H."/>
            <person name="Baker S.E."/>
            <person name="Magnuson J."/>
            <person name="LaBoissiere S."/>
            <person name="Clutterbuck A.J."/>
            <person name="Martinez D."/>
            <person name="Wogulis M."/>
            <person name="de Leon A.L."/>
            <person name="Rey M.W."/>
            <person name="Tsang A."/>
        </authorList>
    </citation>
    <scope>NUCLEOTIDE SEQUENCE [LARGE SCALE GENOMIC DNA]</scope>
    <source>
        <strain evidence="3">ATCC 42464 / BCRC 31852 / DSM 1799</strain>
    </source>
</reference>
<dbReference type="InParanoid" id="G2QGJ1"/>
<dbReference type="KEGG" id="mtm:MYCTH_52491"/>
<name>G2QGJ1_THET4</name>
<feature type="non-terminal residue" evidence="2">
    <location>
        <position position="1"/>
    </location>
</feature>
<proteinExistence type="predicted"/>
<dbReference type="RefSeq" id="XP_003664646.1">
    <property type="nucleotide sequence ID" value="XM_003664598.1"/>
</dbReference>
<evidence type="ECO:0000313" key="2">
    <source>
        <dbReference type="EMBL" id="AEO59401.1"/>
    </source>
</evidence>